<reference evidence="2 3" key="1">
    <citation type="submission" date="2022-06" db="EMBL/GenBank/DDBJ databases">
        <title>Genomic Encyclopedia of Archaeal and Bacterial Type Strains, Phase II (KMG-II): from individual species to whole genera.</title>
        <authorList>
            <person name="Goeker M."/>
        </authorList>
    </citation>
    <scope>NUCLEOTIDE SEQUENCE [LARGE SCALE GENOMIC DNA]</scope>
    <source>
        <strain evidence="2 3">DSM 44255</strain>
    </source>
</reference>
<dbReference type="Proteomes" id="UP001205185">
    <property type="component" value="Unassembled WGS sequence"/>
</dbReference>
<gene>
    <name evidence="2" type="ORF">LV75_004571</name>
</gene>
<evidence type="ECO:0000313" key="3">
    <source>
        <dbReference type="Proteomes" id="UP001205185"/>
    </source>
</evidence>
<keyword evidence="1" id="KW-0472">Membrane</keyword>
<evidence type="ECO:0000256" key="1">
    <source>
        <dbReference type="SAM" id="Phobius"/>
    </source>
</evidence>
<evidence type="ECO:0000313" key="2">
    <source>
        <dbReference type="EMBL" id="MCP2272052.1"/>
    </source>
</evidence>
<name>A0ABT1IHE9_9PSEU</name>
<feature type="transmembrane region" description="Helical" evidence="1">
    <location>
        <begin position="30"/>
        <end position="63"/>
    </location>
</feature>
<accession>A0ABT1IHE9</accession>
<proteinExistence type="predicted"/>
<sequence length="68" mass="7301">MVTRKHPHGLIGYVLEDATRTSQALRLLRWIVPAAVLVAIALLVVNPFAAAGVVTAATGLSALRRRRT</sequence>
<organism evidence="2 3">
    <name type="scientific">Actinokineospora diospyrosa</name>
    <dbReference type="NCBI Taxonomy" id="103728"/>
    <lineage>
        <taxon>Bacteria</taxon>
        <taxon>Bacillati</taxon>
        <taxon>Actinomycetota</taxon>
        <taxon>Actinomycetes</taxon>
        <taxon>Pseudonocardiales</taxon>
        <taxon>Pseudonocardiaceae</taxon>
        <taxon>Actinokineospora</taxon>
    </lineage>
</organism>
<comment type="caution">
    <text evidence="2">The sequence shown here is derived from an EMBL/GenBank/DDBJ whole genome shotgun (WGS) entry which is preliminary data.</text>
</comment>
<protein>
    <submittedName>
        <fullName evidence="2">Uncharacterized protein</fullName>
    </submittedName>
</protein>
<dbReference type="RefSeq" id="WP_253889000.1">
    <property type="nucleotide sequence ID" value="NZ_BAAAVB010000015.1"/>
</dbReference>
<keyword evidence="3" id="KW-1185">Reference proteome</keyword>
<keyword evidence="1" id="KW-1133">Transmembrane helix</keyword>
<dbReference type="EMBL" id="JAMTCO010000011">
    <property type="protein sequence ID" value="MCP2272052.1"/>
    <property type="molecule type" value="Genomic_DNA"/>
</dbReference>
<keyword evidence="1" id="KW-0812">Transmembrane</keyword>